<dbReference type="Gene3D" id="3.30.40.10">
    <property type="entry name" value="Zinc/RING finger domain, C3HC4 (zinc finger)"/>
    <property type="match status" value="1"/>
</dbReference>
<evidence type="ECO:0000256" key="6">
    <source>
        <dbReference type="PROSITE-ProRule" id="PRU00146"/>
    </source>
</evidence>
<feature type="region of interest" description="Disordered" evidence="7">
    <location>
        <begin position="362"/>
        <end position="403"/>
    </location>
</feature>
<feature type="compositionally biased region" description="Low complexity" evidence="7">
    <location>
        <begin position="85"/>
        <end position="94"/>
    </location>
</feature>
<evidence type="ECO:0000256" key="4">
    <source>
        <dbReference type="ARBA" id="ARBA00022833"/>
    </source>
</evidence>
<keyword evidence="10" id="KW-1185">Reference proteome</keyword>
<dbReference type="InterPro" id="IPR037869">
    <property type="entry name" value="Spp1/CFP1"/>
</dbReference>
<sequence>MGMDAAASSGSVDNGTGSVNVQPAAATKKKHANQWTYRKKDPNKPHPNQYTYRPKSGSATNGAASSSSSSRPPLKKRKTAKKAKTVTVTAATAAEPARSESGGDDSAAEDDVPHTQTGKSASGGATSGRRRSSTPVDYNSETEILLDDKLYCICKTLYDEERMMIACDNCDEWYHTACMNMSDAKAELVDMFVCPACETLTAERTTYKAKCLYASCTHAALRPLSQFCSEKCGIAHAGAKIARGRFGRSNPLAAAAALGYDPDVRPSMFGGGGVEKLLASREVQSGKKREGMVVWADGGEDLLADGWLARDECPDPGQALLSQMADVRHRRAEAHRAQRILQARHQFLHLVISRAESIPAVKPGEAAHDAGNAADASETPPPQGGTGATPQPDPLFRNKNKKRKGADEVIEALVSKSWMRCGFDERLVWPESRFAKWMESELGQKIMSKEQEIDGTLVDDGLDYLSRCISRLRTGTDDAIGVEEPPAGVCGLAKRKCKRHVDWPAVRESEINAEMEEQSRFLQQLAEEEDSIQLRLEAQDQSTQAERIIAAASDASLAAALARAGRRPLPNPTA</sequence>
<organism evidence="9 10">
    <name type="scientific">Tilletia horrida</name>
    <dbReference type="NCBI Taxonomy" id="155126"/>
    <lineage>
        <taxon>Eukaryota</taxon>
        <taxon>Fungi</taxon>
        <taxon>Dikarya</taxon>
        <taxon>Basidiomycota</taxon>
        <taxon>Ustilaginomycotina</taxon>
        <taxon>Exobasidiomycetes</taxon>
        <taxon>Tilletiales</taxon>
        <taxon>Tilletiaceae</taxon>
        <taxon>Tilletia</taxon>
    </lineage>
</organism>
<evidence type="ECO:0000256" key="5">
    <source>
        <dbReference type="ARBA" id="ARBA00023242"/>
    </source>
</evidence>
<feature type="compositionally biased region" description="Low complexity" evidence="7">
    <location>
        <begin position="56"/>
        <end position="70"/>
    </location>
</feature>
<comment type="subcellular location">
    <subcellularLocation>
        <location evidence="1">Nucleus</location>
    </subcellularLocation>
</comment>
<protein>
    <submittedName>
        <fullName evidence="9">COMPASS (Complex proteins associated with Set1p) component</fullName>
    </submittedName>
</protein>
<dbReference type="AlphaFoldDB" id="A0AAN6GPX0"/>
<dbReference type="SUPFAM" id="SSF57903">
    <property type="entry name" value="FYVE/PHD zinc finger"/>
    <property type="match status" value="1"/>
</dbReference>
<dbReference type="GO" id="GO:0045893">
    <property type="term" value="P:positive regulation of DNA-templated transcription"/>
    <property type="evidence" value="ECO:0007669"/>
    <property type="project" value="TreeGrafter"/>
</dbReference>
<dbReference type="PROSITE" id="PS01359">
    <property type="entry name" value="ZF_PHD_1"/>
    <property type="match status" value="1"/>
</dbReference>
<feature type="region of interest" description="Disordered" evidence="7">
    <location>
        <begin position="1"/>
        <end position="137"/>
    </location>
</feature>
<evidence type="ECO:0000313" key="10">
    <source>
        <dbReference type="Proteomes" id="UP001176517"/>
    </source>
</evidence>
<dbReference type="Pfam" id="PF00628">
    <property type="entry name" value="PHD"/>
    <property type="match status" value="1"/>
</dbReference>
<dbReference type="InterPro" id="IPR019787">
    <property type="entry name" value="Znf_PHD-finger"/>
</dbReference>
<feature type="compositionally biased region" description="Polar residues" evidence="7">
    <location>
        <begin position="8"/>
        <end position="21"/>
    </location>
</feature>
<dbReference type="PANTHER" id="PTHR46174">
    <property type="entry name" value="CXXC-TYPE ZINC FINGER PROTEIN 1"/>
    <property type="match status" value="1"/>
</dbReference>
<dbReference type="Proteomes" id="UP001176517">
    <property type="component" value="Unassembled WGS sequence"/>
</dbReference>
<proteinExistence type="predicted"/>
<keyword evidence="2" id="KW-0479">Metal-binding</keyword>
<name>A0AAN6GPX0_9BASI</name>
<dbReference type="EMBL" id="JAPDMZ010000245">
    <property type="protein sequence ID" value="KAK0545145.1"/>
    <property type="molecule type" value="Genomic_DNA"/>
</dbReference>
<dbReference type="GO" id="GO:0048188">
    <property type="term" value="C:Set1C/COMPASS complex"/>
    <property type="evidence" value="ECO:0007669"/>
    <property type="project" value="InterPro"/>
</dbReference>
<evidence type="ECO:0000256" key="2">
    <source>
        <dbReference type="ARBA" id="ARBA00022723"/>
    </source>
</evidence>
<evidence type="ECO:0000256" key="1">
    <source>
        <dbReference type="ARBA" id="ARBA00004123"/>
    </source>
</evidence>
<keyword evidence="4" id="KW-0862">Zinc</keyword>
<accession>A0AAN6GPX0</accession>
<feature type="compositionally biased region" description="Basic residues" evidence="7">
    <location>
        <begin position="73"/>
        <end position="84"/>
    </location>
</feature>
<reference evidence="9" key="1">
    <citation type="journal article" date="2023" name="PhytoFront">
        <title>Draft Genome Resources of Seven Strains of Tilletia horrida, Causal Agent of Kernel Smut of Rice.</title>
        <authorList>
            <person name="Khanal S."/>
            <person name="Antony Babu S."/>
            <person name="Zhou X.G."/>
        </authorList>
    </citation>
    <scope>NUCLEOTIDE SEQUENCE</scope>
    <source>
        <strain evidence="9">TX6</strain>
    </source>
</reference>
<dbReference type="InterPro" id="IPR001965">
    <property type="entry name" value="Znf_PHD"/>
</dbReference>
<dbReference type="InterPro" id="IPR013083">
    <property type="entry name" value="Znf_RING/FYVE/PHD"/>
</dbReference>
<keyword evidence="5" id="KW-0539">Nucleus</keyword>
<keyword evidence="3 6" id="KW-0863">Zinc-finger</keyword>
<dbReference type="PANTHER" id="PTHR46174:SF1">
    <property type="entry name" value="CXXC-TYPE ZINC FINGER PROTEIN 1"/>
    <property type="match status" value="1"/>
</dbReference>
<evidence type="ECO:0000256" key="3">
    <source>
        <dbReference type="ARBA" id="ARBA00022771"/>
    </source>
</evidence>
<dbReference type="SMART" id="SM00249">
    <property type="entry name" value="PHD"/>
    <property type="match status" value="1"/>
</dbReference>
<dbReference type="GO" id="GO:0008270">
    <property type="term" value="F:zinc ion binding"/>
    <property type="evidence" value="ECO:0007669"/>
    <property type="project" value="UniProtKB-KW"/>
</dbReference>
<evidence type="ECO:0000259" key="8">
    <source>
        <dbReference type="PROSITE" id="PS50016"/>
    </source>
</evidence>
<feature type="domain" description="PHD-type" evidence="8">
    <location>
        <begin position="149"/>
        <end position="200"/>
    </location>
</feature>
<evidence type="ECO:0000313" key="9">
    <source>
        <dbReference type="EMBL" id="KAK0545145.1"/>
    </source>
</evidence>
<comment type="caution">
    <text evidence="9">The sequence shown here is derived from an EMBL/GenBank/DDBJ whole genome shotgun (WGS) entry which is preliminary data.</text>
</comment>
<evidence type="ECO:0000256" key="7">
    <source>
        <dbReference type="SAM" id="MobiDB-lite"/>
    </source>
</evidence>
<dbReference type="InterPro" id="IPR019786">
    <property type="entry name" value="Zinc_finger_PHD-type_CS"/>
</dbReference>
<gene>
    <name evidence="9" type="primary">SPP1</name>
    <name evidence="9" type="ORF">OC846_005789</name>
</gene>
<dbReference type="PROSITE" id="PS50016">
    <property type="entry name" value="ZF_PHD_2"/>
    <property type="match status" value="1"/>
</dbReference>
<dbReference type="InterPro" id="IPR011011">
    <property type="entry name" value="Znf_FYVE_PHD"/>
</dbReference>